<evidence type="ECO:0000256" key="2">
    <source>
        <dbReference type="ARBA" id="ARBA00023125"/>
    </source>
</evidence>
<evidence type="ECO:0000256" key="4">
    <source>
        <dbReference type="SAM" id="Phobius"/>
    </source>
</evidence>
<organism evidence="6 7">
    <name type="scientific">Quadrisphaera granulorum</name>
    <dbReference type="NCBI Taxonomy" id="317664"/>
    <lineage>
        <taxon>Bacteria</taxon>
        <taxon>Bacillati</taxon>
        <taxon>Actinomycetota</taxon>
        <taxon>Actinomycetes</taxon>
        <taxon>Kineosporiales</taxon>
        <taxon>Kineosporiaceae</taxon>
        <taxon>Quadrisphaera</taxon>
    </lineage>
</organism>
<keyword evidence="4" id="KW-1133">Transmembrane helix</keyword>
<keyword evidence="4" id="KW-0472">Membrane</keyword>
<dbReference type="InterPro" id="IPR000792">
    <property type="entry name" value="Tscrpt_reg_LuxR_C"/>
</dbReference>
<dbReference type="CDD" id="cd06170">
    <property type="entry name" value="LuxR_C_like"/>
    <property type="match status" value="1"/>
</dbReference>
<evidence type="ECO:0000256" key="3">
    <source>
        <dbReference type="ARBA" id="ARBA00023163"/>
    </source>
</evidence>
<dbReference type="PROSITE" id="PS50043">
    <property type="entry name" value="HTH_LUXR_2"/>
    <property type="match status" value="1"/>
</dbReference>
<dbReference type="AlphaFoldDB" id="A0A315ZW58"/>
<dbReference type="PANTHER" id="PTHR44688">
    <property type="entry name" value="DNA-BINDING TRANSCRIPTIONAL ACTIVATOR DEVR_DOSR"/>
    <property type="match status" value="1"/>
</dbReference>
<keyword evidence="1" id="KW-0805">Transcription regulation</keyword>
<keyword evidence="2" id="KW-0238">DNA-binding</keyword>
<dbReference type="Gene3D" id="1.10.10.10">
    <property type="entry name" value="Winged helix-like DNA-binding domain superfamily/Winged helix DNA-binding domain"/>
    <property type="match status" value="1"/>
</dbReference>
<accession>A0A315ZW58</accession>
<keyword evidence="4" id="KW-0812">Transmembrane</keyword>
<evidence type="ECO:0000259" key="5">
    <source>
        <dbReference type="PROSITE" id="PS50043"/>
    </source>
</evidence>
<dbReference type="InterPro" id="IPR016032">
    <property type="entry name" value="Sig_transdc_resp-reg_C-effctor"/>
</dbReference>
<dbReference type="PANTHER" id="PTHR44688:SF16">
    <property type="entry name" value="DNA-BINDING TRANSCRIPTIONAL ACTIVATOR DEVR_DOSR"/>
    <property type="match status" value="1"/>
</dbReference>
<dbReference type="InterPro" id="IPR036388">
    <property type="entry name" value="WH-like_DNA-bd_sf"/>
</dbReference>
<feature type="transmembrane region" description="Helical" evidence="4">
    <location>
        <begin position="53"/>
        <end position="72"/>
    </location>
</feature>
<dbReference type="EMBL" id="QGDQ01000024">
    <property type="protein sequence ID" value="PWJ49871.1"/>
    <property type="molecule type" value="Genomic_DNA"/>
</dbReference>
<evidence type="ECO:0000256" key="1">
    <source>
        <dbReference type="ARBA" id="ARBA00023015"/>
    </source>
</evidence>
<evidence type="ECO:0000313" key="7">
    <source>
        <dbReference type="Proteomes" id="UP000245469"/>
    </source>
</evidence>
<dbReference type="Proteomes" id="UP000245469">
    <property type="component" value="Unassembled WGS sequence"/>
</dbReference>
<dbReference type="GO" id="GO:0003677">
    <property type="term" value="F:DNA binding"/>
    <property type="evidence" value="ECO:0007669"/>
    <property type="project" value="UniProtKB-KW"/>
</dbReference>
<reference evidence="6 7" key="1">
    <citation type="submission" date="2018-03" db="EMBL/GenBank/DDBJ databases">
        <title>Genomic Encyclopedia of Archaeal and Bacterial Type Strains, Phase II (KMG-II): from individual species to whole genera.</title>
        <authorList>
            <person name="Goeker M."/>
        </authorList>
    </citation>
    <scope>NUCLEOTIDE SEQUENCE [LARGE SCALE GENOMIC DNA]</scope>
    <source>
        <strain evidence="6 7">DSM 44889</strain>
    </source>
</reference>
<keyword evidence="3" id="KW-0804">Transcription</keyword>
<dbReference type="SUPFAM" id="SSF46894">
    <property type="entry name" value="C-terminal effector domain of the bipartite response regulators"/>
    <property type="match status" value="1"/>
</dbReference>
<sequence>MVAVTVVMALAHLADIVWLGADEREGSPATVVFVAALSFLLSCYPTGRPVPRWTLAVAGCLTLLFAGAQVAGPDVSARVWWPLPVVPLLLLLTVGGQGYRYWRRSSAAEREAVRWPLLAVLVVVTFFLTVDVVAVAVTGGPVSDPPPVLVGVQEVLFLVPAAGFLAGLLLPPNDLVDRLLAVWVTLVLVGSGLGLLFAGSLAILMTWLEVPWAAVAAAGTAVVASLWVVPAAQRLARRVVFRGREEEHRAVHELARRLQDAVDPVEIPHRAVEAIRAAIGAEAVVLRRSGQVDAWAVAGRPGESVQGGVEHVVRFLGVPVATLTLWPRPAESALAAADLRLLDALAAAAAPALHSARLASAFPELTDRERQVLAGITRGLPNAAIAARLGVSTKTVANYVSIVLTKLGVPDKERAAELARRRSAAAG</sequence>
<feature type="domain" description="HTH luxR-type" evidence="5">
    <location>
        <begin position="358"/>
        <end position="423"/>
    </location>
</feature>
<feature type="transmembrane region" description="Helical" evidence="4">
    <location>
        <begin position="210"/>
        <end position="229"/>
    </location>
</feature>
<feature type="transmembrane region" description="Helical" evidence="4">
    <location>
        <begin position="29"/>
        <end position="46"/>
    </location>
</feature>
<dbReference type="GO" id="GO:0006355">
    <property type="term" value="P:regulation of DNA-templated transcription"/>
    <property type="evidence" value="ECO:0007669"/>
    <property type="project" value="InterPro"/>
</dbReference>
<comment type="caution">
    <text evidence="6">The sequence shown here is derived from an EMBL/GenBank/DDBJ whole genome shotgun (WGS) entry which is preliminary data.</text>
</comment>
<evidence type="ECO:0000313" key="6">
    <source>
        <dbReference type="EMBL" id="PWJ49871.1"/>
    </source>
</evidence>
<name>A0A315ZW58_9ACTN</name>
<feature type="transmembrane region" description="Helical" evidence="4">
    <location>
        <begin position="78"/>
        <end position="96"/>
    </location>
</feature>
<gene>
    <name evidence="6" type="ORF">BXY45_12437</name>
</gene>
<dbReference type="Pfam" id="PF00196">
    <property type="entry name" value="GerE"/>
    <property type="match status" value="1"/>
</dbReference>
<proteinExistence type="predicted"/>
<feature type="transmembrane region" description="Helical" evidence="4">
    <location>
        <begin position="182"/>
        <end position="204"/>
    </location>
</feature>
<dbReference type="SMART" id="SM00421">
    <property type="entry name" value="HTH_LUXR"/>
    <property type="match status" value="1"/>
</dbReference>
<protein>
    <submittedName>
        <fullName evidence="6">Regulatory LuxR family protein</fullName>
    </submittedName>
</protein>
<dbReference type="PRINTS" id="PR00038">
    <property type="entry name" value="HTHLUXR"/>
</dbReference>
<keyword evidence="7" id="KW-1185">Reference proteome</keyword>
<feature type="transmembrane region" description="Helical" evidence="4">
    <location>
        <begin position="149"/>
        <end position="170"/>
    </location>
</feature>
<feature type="transmembrane region" description="Helical" evidence="4">
    <location>
        <begin position="117"/>
        <end position="137"/>
    </location>
</feature>